<proteinExistence type="predicted"/>
<sequence>MKVAILKTDGVPVYIDSFSEPIIYDVDGFLVRFGTNEGEYRYHQPKDFRKENRERDGLEGYYLESKFKDYLKFDLVKVSIEDMLNKYKYDFSKTEAHIGDIVNTRTVDYGAPYEYYYKEKEYTFNLTAVANSLRPQSYKKGVYEDLKVVGHEISVPPDAPSVEIEHDLNHTPPGFFYWKNFGSNVNNWTIGDAEKRVFKKIAVLLSFRIKSIIDEIFPLLLTFNEMAVVDAVANDPEYDLNSLSDLGKAVFLLKRGWGCYYDPSSSFEQRQSFDPVFSNIPVYSQYVNYYQGLVGFYDVCYALQDELKDTSESGRLNFIIRMLSSASIAIFPFKILKYLLEDMCQNKVISDSNQDFIVSIVSSIKPEDYEQFLDFLIDGDGVVTRFECLYMLLSDNILGRMLVPDWLVENQTYRKVFVFSVYGIWKQSKYNFTYIPPGVTPVLNNLNPQSYFFVHPEQFNQNNVLTFESKSNSTDSEKVFSDITFTSVVENTHIKITKVEEITRYIGKATSMTSAVYTTEDAKLFGSFHLYQTITFAGYQVNLEFSIPQKASVPAFLFHYVEEYDKLSDFDAKIALGVNIAVDLMAFFLTGGLGVLEDLSYLRYISKVGQAMEGLLPATEAVEVWRGLEAGGQVITLSASTLVNFNQYLITEEHDPQKRTALEKMQQVFLSLMIISGTASHSLGKVTAEYATEVLDLYPYLPPGTISDDLKNLLSNVKGDRALATAEFGAELNQLDMGETNHIIGKYIPMTEKDQFAFKNAFEDLNNESWIKLNRDEGIAIDYWFSLYTNGFDEASNLDFITSTIRYDAIQRFSEYPAVKQFLNTLPINLRIEVLTKFADANAFDSIALTRLDNFPMACQFLSDAAAITRTGKDVFTVDDIIGILKSNNLNDAHVGTIVQRNKLNIWLNVFANFKKIINVEYLSLEQLRELTESYVGTISGRKPQEAFKGSNRLFITIGIYQDDVLVQPVFTERFFSGNEKTQMKIMNASPQIKNDFVEINFSKYNDFSIKAFDHLNRSRIDDTETKAIFHFIENHYSKGNRFVITMNSALYTCPSCQRYLQAFVNQATLDGKIIEVTAVSHPLAISFGQVTKLLK</sequence>
<comment type="caution">
    <text evidence="1">The sequence shown here is derived from an EMBL/GenBank/DDBJ whole genome shotgun (WGS) entry which is preliminary data.</text>
</comment>
<evidence type="ECO:0000313" key="2">
    <source>
        <dbReference type="Proteomes" id="UP001589828"/>
    </source>
</evidence>
<reference evidence="1 2" key="1">
    <citation type="submission" date="2024-09" db="EMBL/GenBank/DDBJ databases">
        <authorList>
            <person name="Sun Q."/>
            <person name="Mori K."/>
        </authorList>
    </citation>
    <scope>NUCLEOTIDE SEQUENCE [LARGE SCALE GENOMIC DNA]</scope>
    <source>
        <strain evidence="1 2">NCAIM B.02415</strain>
    </source>
</reference>
<dbReference type="RefSeq" id="WP_377022390.1">
    <property type="nucleotide sequence ID" value="NZ_JBHLTS010000021.1"/>
</dbReference>
<dbReference type="EMBL" id="JBHLTS010000021">
    <property type="protein sequence ID" value="MFC0514546.1"/>
    <property type="molecule type" value="Genomic_DNA"/>
</dbReference>
<evidence type="ECO:0008006" key="3">
    <source>
        <dbReference type="Google" id="ProtNLM"/>
    </source>
</evidence>
<name>A0ABV6L536_9SPHI</name>
<dbReference type="Proteomes" id="UP001589828">
    <property type="component" value="Unassembled WGS sequence"/>
</dbReference>
<organism evidence="1 2">
    <name type="scientific">Mucilaginibacter angelicae</name>
    <dbReference type="NCBI Taxonomy" id="869718"/>
    <lineage>
        <taxon>Bacteria</taxon>
        <taxon>Pseudomonadati</taxon>
        <taxon>Bacteroidota</taxon>
        <taxon>Sphingobacteriia</taxon>
        <taxon>Sphingobacteriales</taxon>
        <taxon>Sphingobacteriaceae</taxon>
        <taxon>Mucilaginibacter</taxon>
    </lineage>
</organism>
<protein>
    <recommendedName>
        <fullName evidence="3">Deaminase of polymorphic toxin system</fullName>
    </recommendedName>
</protein>
<evidence type="ECO:0000313" key="1">
    <source>
        <dbReference type="EMBL" id="MFC0514546.1"/>
    </source>
</evidence>
<accession>A0ABV6L536</accession>
<keyword evidence="2" id="KW-1185">Reference proteome</keyword>
<gene>
    <name evidence="1" type="ORF">ACFFGT_10050</name>
</gene>